<keyword evidence="1 3" id="KW-0378">Hydrolase</keyword>
<dbReference type="GO" id="GO:0005992">
    <property type="term" value="P:trehalose biosynthetic process"/>
    <property type="evidence" value="ECO:0007669"/>
    <property type="project" value="UniProtKB-UniPathway"/>
</dbReference>
<keyword evidence="5" id="KW-1185">Reference proteome</keyword>
<evidence type="ECO:0000313" key="5">
    <source>
        <dbReference type="Proteomes" id="UP000185478"/>
    </source>
</evidence>
<dbReference type="GO" id="GO:0004805">
    <property type="term" value="F:trehalose-phosphatase activity"/>
    <property type="evidence" value="ECO:0007669"/>
    <property type="project" value="UniProtKB-EC"/>
</dbReference>
<gene>
    <name evidence="4" type="ORF">CAQU_10865</name>
</gene>
<dbReference type="SUPFAM" id="SSF56784">
    <property type="entry name" value="HAD-like"/>
    <property type="match status" value="1"/>
</dbReference>
<dbReference type="InterPro" id="IPR036412">
    <property type="entry name" value="HAD-like_sf"/>
</dbReference>
<reference evidence="4 5" key="1">
    <citation type="submission" date="2014-08" db="EMBL/GenBank/DDBJ databases">
        <title>Complete genome sequence of Corynebacterium aquilae S-613T(T) (=DSM 44791(T)), isolated from the choana of a healthy golden eagle.</title>
        <authorList>
            <person name="Ruckert C."/>
            <person name="Albersmeier A."/>
            <person name="Winkler A."/>
            <person name="Kalinowski J."/>
        </authorList>
    </citation>
    <scope>NUCLEOTIDE SEQUENCE [LARGE SCALE GENOMIC DNA]</scope>
    <source>
        <strain evidence="4 5">S-613</strain>
    </source>
</reference>
<keyword evidence="3" id="KW-0479">Metal-binding</keyword>
<dbReference type="GO" id="GO:0046872">
    <property type="term" value="F:metal ion binding"/>
    <property type="evidence" value="ECO:0007669"/>
    <property type="project" value="UniProtKB-KW"/>
</dbReference>
<comment type="similarity">
    <text evidence="3">Belongs to the trehalose phosphatase family.</text>
</comment>
<dbReference type="Gene3D" id="3.30.70.1020">
    <property type="entry name" value="Trehalose-6-phosphate phosphatase related protein, domain 2"/>
    <property type="match status" value="1"/>
</dbReference>
<dbReference type="Proteomes" id="UP000185478">
    <property type="component" value="Chromosome"/>
</dbReference>
<comment type="cofactor">
    <cofactor evidence="3">
        <name>Mg(2+)</name>
        <dbReference type="ChEBI" id="CHEBI:18420"/>
    </cofactor>
</comment>
<dbReference type="UniPathway" id="UPA00299"/>
<comment type="function">
    <text evidence="2 3">Removes the phosphate from trehalose 6-phosphate to produce free trehalose.</text>
</comment>
<keyword evidence="3" id="KW-0460">Magnesium</keyword>
<dbReference type="Pfam" id="PF02358">
    <property type="entry name" value="Trehalose_PPase"/>
    <property type="match status" value="1"/>
</dbReference>
<evidence type="ECO:0000313" key="4">
    <source>
        <dbReference type="EMBL" id="APT85468.1"/>
    </source>
</evidence>
<dbReference type="AlphaFoldDB" id="A0A1L7CI12"/>
<dbReference type="InterPro" id="IPR023214">
    <property type="entry name" value="HAD_sf"/>
</dbReference>
<dbReference type="InterPro" id="IPR003337">
    <property type="entry name" value="Trehalose_PPase"/>
</dbReference>
<organism evidence="4 5">
    <name type="scientific">Corynebacterium aquilae DSM 44791</name>
    <dbReference type="NCBI Taxonomy" id="1431546"/>
    <lineage>
        <taxon>Bacteria</taxon>
        <taxon>Bacillati</taxon>
        <taxon>Actinomycetota</taxon>
        <taxon>Actinomycetes</taxon>
        <taxon>Mycobacteriales</taxon>
        <taxon>Corynebacteriaceae</taxon>
        <taxon>Corynebacterium</taxon>
    </lineage>
</organism>
<dbReference type="NCBIfam" id="TIGR00685">
    <property type="entry name" value="T6PP"/>
    <property type="match status" value="1"/>
</dbReference>
<sequence>MKELCAADEVLIVSDFDGTLAQFSTDPDCVPVNRRAVDALVRLAQLPATKVVVLSGRDYAGLKRVSGLGAPVELVGSHGAESAEGFPPLKPAQQRLLDEVGVRLRQLCASYPGAWVEDKPLHRVLHMRAVEDAAAAAQLAAAARQVGAGLHLGEGKCVLEFSATAITKGTWVEEHRGGRRVLYVGDDVTDENALRVLAPGDVGVKVGAGDSVADFRVPDVDAVAELLHACLSMRAAWCAA</sequence>
<evidence type="ECO:0000256" key="1">
    <source>
        <dbReference type="ARBA" id="ARBA00022801"/>
    </source>
</evidence>
<dbReference type="Gene3D" id="3.40.50.1000">
    <property type="entry name" value="HAD superfamily/HAD-like"/>
    <property type="match status" value="1"/>
</dbReference>
<evidence type="ECO:0000256" key="2">
    <source>
        <dbReference type="ARBA" id="ARBA00024179"/>
    </source>
</evidence>
<accession>A0A1L7CI12</accession>
<comment type="catalytic activity">
    <reaction evidence="3">
        <text>alpha,alpha-trehalose 6-phosphate + H2O = alpha,alpha-trehalose + phosphate</text>
        <dbReference type="Rhea" id="RHEA:23420"/>
        <dbReference type="ChEBI" id="CHEBI:15377"/>
        <dbReference type="ChEBI" id="CHEBI:16551"/>
        <dbReference type="ChEBI" id="CHEBI:43474"/>
        <dbReference type="ChEBI" id="CHEBI:58429"/>
        <dbReference type="EC" id="3.1.3.12"/>
    </reaction>
</comment>
<dbReference type="STRING" id="1431546.CAQU_10865"/>
<proteinExistence type="inferred from homology"/>
<dbReference type="EC" id="3.1.3.12" evidence="3"/>
<dbReference type="EMBL" id="CP009245">
    <property type="protein sequence ID" value="APT85468.1"/>
    <property type="molecule type" value="Genomic_DNA"/>
</dbReference>
<name>A0A1L7CI12_9CORY</name>
<protein>
    <recommendedName>
        <fullName evidence="3">Trehalose 6-phosphate phosphatase</fullName>
        <ecNumber evidence="3">3.1.3.12</ecNumber>
    </recommendedName>
</protein>
<dbReference type="InterPro" id="IPR044651">
    <property type="entry name" value="OTSB-like"/>
</dbReference>
<dbReference type="PANTHER" id="PTHR43768">
    <property type="entry name" value="TREHALOSE 6-PHOSPHATE PHOSPHATASE"/>
    <property type="match status" value="1"/>
</dbReference>
<dbReference type="KEGG" id="caqu:CAQU_10865"/>
<dbReference type="PANTHER" id="PTHR43768:SF3">
    <property type="entry name" value="TREHALOSE 6-PHOSPHATE PHOSPHATASE"/>
    <property type="match status" value="1"/>
</dbReference>
<comment type="pathway">
    <text evidence="3">Glycan biosynthesis; trehalose biosynthesis.</text>
</comment>
<evidence type="ECO:0000256" key="3">
    <source>
        <dbReference type="RuleBase" id="RU361117"/>
    </source>
</evidence>